<evidence type="ECO:0000313" key="2">
    <source>
        <dbReference type="Proteomes" id="UP000356253"/>
    </source>
</evidence>
<accession>A0AC61Y3S3</accession>
<sequence length="173" mass="19182">MNIIDVIIVVVLILGFVRGAMRGLIVELASLVAIVAGIYGAIHFSYFAIDFLAKSVSWDEKYIQLAGFAITFLFIAVCIFFIGKVLTELAGLMALGMVNRILGGVFGLIKFAFVLSVILMFIEGFNKNITFIQEGKFKTSILFQPVKRIAPLILPPILKEFEENNKTEQELNS</sequence>
<protein>
    <submittedName>
        <fullName evidence="1">Uncharacterized protein</fullName>
    </submittedName>
</protein>
<gene>
    <name evidence="1" type="ORF">FVB9532_00207</name>
</gene>
<dbReference type="EMBL" id="CABVMM010000001">
    <property type="protein sequence ID" value="VVU98958.1"/>
    <property type="molecule type" value="Genomic_DNA"/>
</dbReference>
<dbReference type="Proteomes" id="UP000356253">
    <property type="component" value="Unassembled WGS sequence"/>
</dbReference>
<evidence type="ECO:0000313" key="1">
    <source>
        <dbReference type="EMBL" id="VVU98958.1"/>
    </source>
</evidence>
<keyword evidence="2" id="KW-1185">Reference proteome</keyword>
<proteinExistence type="predicted"/>
<name>A0AC61Y3S3_9FLAO</name>
<organism evidence="1 2">
    <name type="scientific">Mesonia oceanica</name>
    <dbReference type="NCBI Taxonomy" id="2687242"/>
    <lineage>
        <taxon>Bacteria</taxon>
        <taxon>Pseudomonadati</taxon>
        <taxon>Bacteroidota</taxon>
        <taxon>Flavobacteriia</taxon>
        <taxon>Flavobacteriales</taxon>
        <taxon>Flavobacteriaceae</taxon>
        <taxon>Mesonia</taxon>
    </lineage>
</organism>
<reference evidence="1" key="1">
    <citation type="submission" date="2019-09" db="EMBL/GenBank/DDBJ databases">
        <authorList>
            <person name="Rodrigo-Torres L."/>
            <person name="Arahal R. D."/>
            <person name="Lucena T."/>
        </authorList>
    </citation>
    <scope>NUCLEOTIDE SEQUENCE</scope>
    <source>
        <strain evidence="1">ISS653</strain>
    </source>
</reference>
<comment type="caution">
    <text evidence="1">The sequence shown here is derived from an EMBL/GenBank/DDBJ whole genome shotgun (WGS) entry which is preliminary data.</text>
</comment>